<keyword evidence="2" id="KW-1185">Reference proteome</keyword>
<dbReference type="AlphaFoldDB" id="A0A1N7D286"/>
<name>A0A1N7D286_9EURY</name>
<gene>
    <name evidence="1" type="ORF">SAMN05421858_3416</name>
</gene>
<evidence type="ECO:0000313" key="2">
    <source>
        <dbReference type="Proteomes" id="UP000186914"/>
    </source>
</evidence>
<dbReference type="EMBL" id="FTNO01000003">
    <property type="protein sequence ID" value="SIR69824.1"/>
    <property type="molecule type" value="Genomic_DNA"/>
</dbReference>
<protein>
    <submittedName>
        <fullName evidence="1">Winged helix-turn-helix DNA-binding</fullName>
    </submittedName>
</protein>
<evidence type="ECO:0000313" key="1">
    <source>
        <dbReference type="EMBL" id="SIR69824.1"/>
    </source>
</evidence>
<accession>A0A1N7D286</accession>
<sequence>MMKMSRGSVNENFEPTGDADKVLDAFKAGRETNHPWGRHTPRSVQETTGITKGNVEFYLRELTNAGWIRRCTRGLYEFVMDPREANDD</sequence>
<proteinExistence type="predicted"/>
<organism evidence="1 2">
    <name type="scientific">Haladaptatus litoreus</name>
    <dbReference type="NCBI Taxonomy" id="553468"/>
    <lineage>
        <taxon>Archaea</taxon>
        <taxon>Methanobacteriati</taxon>
        <taxon>Methanobacteriota</taxon>
        <taxon>Stenosarchaea group</taxon>
        <taxon>Halobacteria</taxon>
        <taxon>Halobacteriales</taxon>
        <taxon>Haladaptataceae</taxon>
        <taxon>Haladaptatus</taxon>
    </lineage>
</organism>
<dbReference type="Proteomes" id="UP000186914">
    <property type="component" value="Unassembled WGS sequence"/>
</dbReference>
<dbReference type="GO" id="GO:0003677">
    <property type="term" value="F:DNA binding"/>
    <property type="evidence" value="ECO:0007669"/>
    <property type="project" value="UniProtKB-KW"/>
</dbReference>
<keyword evidence="1" id="KW-0238">DNA-binding</keyword>
<reference evidence="2" key="1">
    <citation type="submission" date="2017-01" db="EMBL/GenBank/DDBJ databases">
        <authorList>
            <person name="Varghese N."/>
            <person name="Submissions S."/>
        </authorList>
    </citation>
    <scope>NUCLEOTIDE SEQUENCE [LARGE SCALE GENOMIC DNA]</scope>
    <source>
        <strain evidence="2">CGMCC 1.7737</strain>
    </source>
</reference>